<dbReference type="SUPFAM" id="SSF64518">
    <property type="entry name" value="Phase 1 flagellin"/>
    <property type="match status" value="1"/>
</dbReference>
<dbReference type="Pfam" id="PF00669">
    <property type="entry name" value="Flagellin_N"/>
    <property type="match status" value="1"/>
</dbReference>
<evidence type="ECO:0000313" key="9">
    <source>
        <dbReference type="Proteomes" id="UP000324973"/>
    </source>
</evidence>
<name>A0A5D4XU33_9GAMM</name>
<evidence type="ECO:0000256" key="2">
    <source>
        <dbReference type="ARBA" id="ARBA00004613"/>
    </source>
</evidence>
<dbReference type="PANTHER" id="PTHR42792">
    <property type="entry name" value="FLAGELLIN"/>
    <property type="match status" value="1"/>
</dbReference>
<dbReference type="GO" id="GO:0005576">
    <property type="term" value="C:extracellular region"/>
    <property type="evidence" value="ECO:0007669"/>
    <property type="project" value="UniProtKB-SubCell"/>
</dbReference>
<organism evidence="8 9">
    <name type="scientific">Luteimonas viscosa</name>
    <dbReference type="NCBI Taxonomy" id="1132694"/>
    <lineage>
        <taxon>Bacteria</taxon>
        <taxon>Pseudomonadati</taxon>
        <taxon>Pseudomonadota</taxon>
        <taxon>Gammaproteobacteria</taxon>
        <taxon>Lysobacterales</taxon>
        <taxon>Lysobacteraceae</taxon>
        <taxon>Luteimonas</taxon>
    </lineage>
</organism>
<evidence type="ECO:0000256" key="3">
    <source>
        <dbReference type="ARBA" id="ARBA00005709"/>
    </source>
</evidence>
<proteinExistence type="inferred from homology"/>
<dbReference type="GO" id="GO:0005198">
    <property type="term" value="F:structural molecule activity"/>
    <property type="evidence" value="ECO:0007669"/>
    <property type="project" value="InterPro"/>
</dbReference>
<evidence type="ECO:0000259" key="7">
    <source>
        <dbReference type="Pfam" id="PF00700"/>
    </source>
</evidence>
<feature type="domain" description="Flagellin C-terminal" evidence="7">
    <location>
        <begin position="324"/>
        <end position="394"/>
    </location>
</feature>
<keyword evidence="8" id="KW-0282">Flagellum</keyword>
<comment type="caution">
    <text evidence="8">The sequence shown here is derived from an EMBL/GenBank/DDBJ whole genome shotgun (WGS) entry which is preliminary data.</text>
</comment>
<dbReference type="PANTHER" id="PTHR42792:SF1">
    <property type="entry name" value="FLAGELLAR HOOK-ASSOCIATED PROTEIN 3"/>
    <property type="match status" value="1"/>
</dbReference>
<dbReference type="AlphaFoldDB" id="A0A5D4XU33"/>
<accession>A0A5D4XU33</accession>
<dbReference type="RefSeq" id="WP_149102849.1">
    <property type="nucleotide sequence ID" value="NZ_VTFT01000001.1"/>
</dbReference>
<dbReference type="OrthoDB" id="9768249at2"/>
<evidence type="ECO:0000313" key="8">
    <source>
        <dbReference type="EMBL" id="TYT26300.1"/>
    </source>
</evidence>
<evidence type="ECO:0000256" key="1">
    <source>
        <dbReference type="ARBA" id="ARBA00004365"/>
    </source>
</evidence>
<dbReference type="NCBIfam" id="TIGR02550">
    <property type="entry name" value="flagell_flgL"/>
    <property type="match status" value="1"/>
</dbReference>
<dbReference type="Gene3D" id="1.20.1330.10">
    <property type="entry name" value="f41 fragment of flagellin, N-terminal domain"/>
    <property type="match status" value="2"/>
</dbReference>
<protein>
    <submittedName>
        <fullName evidence="8">Flagellar hook-associated protein 3</fullName>
    </submittedName>
</protein>
<dbReference type="Proteomes" id="UP000324973">
    <property type="component" value="Unassembled WGS sequence"/>
</dbReference>
<keyword evidence="8" id="KW-0966">Cell projection</keyword>
<reference evidence="8 9" key="1">
    <citation type="submission" date="2019-08" db="EMBL/GenBank/DDBJ databases">
        <title>Luteimonas viscosus sp. nov., isolated from soil of a sunflower field.</title>
        <authorList>
            <person name="Jianli Z."/>
            <person name="Ying Z."/>
        </authorList>
    </citation>
    <scope>NUCLEOTIDE SEQUENCE [LARGE SCALE GENOMIC DNA]</scope>
    <source>
        <strain evidence="8 9">XBU10</strain>
    </source>
</reference>
<dbReference type="EMBL" id="VTFT01000001">
    <property type="protein sequence ID" value="TYT26300.1"/>
    <property type="molecule type" value="Genomic_DNA"/>
</dbReference>
<gene>
    <name evidence="8" type="primary">flgL</name>
    <name evidence="8" type="ORF">FZO89_08515</name>
</gene>
<dbReference type="Pfam" id="PF00700">
    <property type="entry name" value="Flagellin_C"/>
    <property type="match status" value="1"/>
</dbReference>
<evidence type="ECO:0000256" key="4">
    <source>
        <dbReference type="ARBA" id="ARBA00022525"/>
    </source>
</evidence>
<evidence type="ECO:0000259" key="6">
    <source>
        <dbReference type="Pfam" id="PF00669"/>
    </source>
</evidence>
<keyword evidence="9" id="KW-1185">Reference proteome</keyword>
<comment type="similarity">
    <text evidence="3">Belongs to the bacterial flagellin family.</text>
</comment>
<dbReference type="InterPro" id="IPR046358">
    <property type="entry name" value="Flagellin_C"/>
</dbReference>
<dbReference type="GO" id="GO:0009424">
    <property type="term" value="C:bacterial-type flagellum hook"/>
    <property type="evidence" value="ECO:0007669"/>
    <property type="project" value="InterPro"/>
</dbReference>
<sequence length="400" mass="41755">MTALRISTAGLYAQGLQGMLQQQQRVARTQQELVGNTRLLRAADDPAAMARAQQLDHALASLGQQDRNAGLVQHRLRSQESALADVGTQLNRARELAIQANSGAMSAQDRASIAAELRAVRSELLAIANRDDGNGRRLFAGSRDGIIPFADNGGTVSYAGDDGRNAVEVAPDQWVADGDPGSEVFLRVRTGDGIVRGSAASGNTGSGVLQSSAVADHAAWGGQPLRVEFTAADSWRVLDPDGVELATGSYADGATISAGGMQLSLTGAPAAGDVFTVEPAPTRDIFATLQGLVDTLEAPAATAAEFARRDNLVGAALGDLATAQDHMLALRSGTGSRLAALDTAEDARGAGDLTLQQSLSELRDVDFAEAASRLTLQLTALEAAQKTMLQVQRLSLFDRM</sequence>
<dbReference type="PRINTS" id="PR00207">
    <property type="entry name" value="FLAGELLIN"/>
</dbReference>
<dbReference type="InterPro" id="IPR001029">
    <property type="entry name" value="Flagellin_N"/>
</dbReference>
<dbReference type="InterPro" id="IPR001492">
    <property type="entry name" value="Flagellin"/>
</dbReference>
<feature type="domain" description="Flagellin N-terminal" evidence="6">
    <location>
        <begin position="6"/>
        <end position="142"/>
    </location>
</feature>
<keyword evidence="4" id="KW-0964">Secreted</keyword>
<dbReference type="GO" id="GO:0071973">
    <property type="term" value="P:bacterial-type flagellum-dependent cell motility"/>
    <property type="evidence" value="ECO:0007669"/>
    <property type="project" value="InterPro"/>
</dbReference>
<dbReference type="InterPro" id="IPR013384">
    <property type="entry name" value="Flagell_FlgL"/>
</dbReference>
<evidence type="ECO:0000256" key="5">
    <source>
        <dbReference type="ARBA" id="ARBA00023143"/>
    </source>
</evidence>
<comment type="subcellular location">
    <subcellularLocation>
        <location evidence="1">Bacterial flagellum</location>
    </subcellularLocation>
    <subcellularLocation>
        <location evidence="2">Secreted</location>
    </subcellularLocation>
</comment>
<keyword evidence="5" id="KW-0975">Bacterial flagellum</keyword>
<keyword evidence="8" id="KW-0969">Cilium</keyword>